<dbReference type="InParanoid" id="D6RNM4"/>
<dbReference type="AlphaFoldDB" id="D6RNM4"/>
<dbReference type="GeneID" id="9379734"/>
<dbReference type="VEuPathDB" id="FungiDB:CC1G_14761"/>
<dbReference type="EMBL" id="AACS02000007">
    <property type="protein sequence ID" value="EFI27289.1"/>
    <property type="molecule type" value="Genomic_DNA"/>
</dbReference>
<dbReference type="OrthoDB" id="3265433at2759"/>
<gene>
    <name evidence="2" type="ORF">CC1G_14761</name>
</gene>
<reference evidence="2 3" key="1">
    <citation type="journal article" date="2010" name="Proc. Natl. Acad. Sci. U.S.A.">
        <title>Insights into evolution of multicellular fungi from the assembled chromosomes of the mushroom Coprinopsis cinerea (Coprinus cinereus).</title>
        <authorList>
            <person name="Stajich J.E."/>
            <person name="Wilke S.K."/>
            <person name="Ahren D."/>
            <person name="Au C.H."/>
            <person name="Birren B.W."/>
            <person name="Borodovsky M."/>
            <person name="Burns C."/>
            <person name="Canback B."/>
            <person name="Casselton L.A."/>
            <person name="Cheng C.K."/>
            <person name="Deng J."/>
            <person name="Dietrich F.S."/>
            <person name="Fargo D.C."/>
            <person name="Farman M.L."/>
            <person name="Gathman A.C."/>
            <person name="Goldberg J."/>
            <person name="Guigo R."/>
            <person name="Hoegger P.J."/>
            <person name="Hooker J.B."/>
            <person name="Huggins A."/>
            <person name="James T.Y."/>
            <person name="Kamada T."/>
            <person name="Kilaru S."/>
            <person name="Kodira C."/>
            <person name="Kues U."/>
            <person name="Kupfer D."/>
            <person name="Kwan H.S."/>
            <person name="Lomsadze A."/>
            <person name="Li W."/>
            <person name="Lilly W.W."/>
            <person name="Ma L.J."/>
            <person name="Mackey A.J."/>
            <person name="Manning G."/>
            <person name="Martin F."/>
            <person name="Muraguchi H."/>
            <person name="Natvig D.O."/>
            <person name="Palmerini H."/>
            <person name="Ramesh M.A."/>
            <person name="Rehmeyer C.J."/>
            <person name="Roe B.A."/>
            <person name="Shenoy N."/>
            <person name="Stanke M."/>
            <person name="Ter-Hovhannisyan V."/>
            <person name="Tunlid A."/>
            <person name="Velagapudi R."/>
            <person name="Vision T.J."/>
            <person name="Zeng Q."/>
            <person name="Zolan M.E."/>
            <person name="Pukkila P.J."/>
        </authorList>
    </citation>
    <scope>NUCLEOTIDE SEQUENCE [LARGE SCALE GENOMIC DNA]</scope>
    <source>
        <strain evidence="3">Okayama-7 / 130 / ATCC MYA-4618 / FGSC 9003</strain>
    </source>
</reference>
<dbReference type="eggNOG" id="ENOG502SJ1F">
    <property type="taxonomic scope" value="Eukaryota"/>
</dbReference>
<proteinExistence type="predicted"/>
<accession>D6RNM4</accession>
<dbReference type="RefSeq" id="XP_002910783.1">
    <property type="nucleotide sequence ID" value="XM_002910737.1"/>
</dbReference>
<evidence type="ECO:0000256" key="1">
    <source>
        <dbReference type="SAM" id="MobiDB-lite"/>
    </source>
</evidence>
<name>D6RNM4_COPC7</name>
<evidence type="ECO:0000313" key="2">
    <source>
        <dbReference type="EMBL" id="EFI27289.1"/>
    </source>
</evidence>
<dbReference type="HOGENOM" id="CLU_449051_0_0_1"/>
<evidence type="ECO:0000313" key="3">
    <source>
        <dbReference type="Proteomes" id="UP000001861"/>
    </source>
</evidence>
<feature type="compositionally biased region" description="Acidic residues" evidence="1">
    <location>
        <begin position="143"/>
        <end position="152"/>
    </location>
</feature>
<dbReference type="KEGG" id="cci:CC1G_14761"/>
<organism evidence="2 3">
    <name type="scientific">Coprinopsis cinerea (strain Okayama-7 / 130 / ATCC MYA-4618 / FGSC 9003)</name>
    <name type="common">Inky cap fungus</name>
    <name type="synonym">Hormographiella aspergillata</name>
    <dbReference type="NCBI Taxonomy" id="240176"/>
    <lineage>
        <taxon>Eukaryota</taxon>
        <taxon>Fungi</taxon>
        <taxon>Dikarya</taxon>
        <taxon>Basidiomycota</taxon>
        <taxon>Agaricomycotina</taxon>
        <taxon>Agaricomycetes</taxon>
        <taxon>Agaricomycetidae</taxon>
        <taxon>Agaricales</taxon>
        <taxon>Agaricineae</taxon>
        <taxon>Psathyrellaceae</taxon>
        <taxon>Coprinopsis</taxon>
    </lineage>
</organism>
<comment type="caution">
    <text evidence="2">The sequence shown here is derived from an EMBL/GenBank/DDBJ whole genome shotgun (WGS) entry which is preliminary data.</text>
</comment>
<keyword evidence="3" id="KW-1185">Reference proteome</keyword>
<protein>
    <submittedName>
        <fullName evidence="2">Uncharacterized protein</fullName>
    </submittedName>
</protein>
<dbReference type="STRING" id="240176.D6RNM4"/>
<sequence length="608" mass="68912">MYALPDEISPARLWSTQLENTHIDREVDVESMDVLNMKLKKPPSKAKVQHDLMSAEQSLNSGLGVTSWLIAGIKLQDAQDSLRAFISGLPREGLRTDQQRLEVTKRRENLQAAINAFYEDAGVLFPNVNLYEQRCESAPEASVEIDGDDDGNRDDNPRNPFSVSQNEPEDVEIPLPSSFVDLPAGLGSAAEKELKIRIAQADDALESVRIEIGHKSYLYRSNIRLAHGKQQRLRGYAAVKAVDKNMRLHIKSYNRARWALGRLGAEREVLQRYREVRKEDTRAITAVYEPNARNQRNVALSWIWTMDVEGDSQNSEYLEELYRVNWLRARSRADRWKEEHILLTSEMEWVPNFFSFKEDECKAWATLTRDLPGHRAYAIRQANMWRLMGVHAEKAFAEAKAKANTNRCLIDYASSRIRAAGMVWNRHGDSFSPTERKHFAAQLYRDLETGMLLYSSGCFRYPGIIQRPVALGMMFKSTLTGMLHLGRHASTADYETPNPIPDPVLPAYADAWWNKNTTPGLSLLGLIKAWQAQRDDFEAVRRESRALASSETVLSRSLDESLERASASTQKAIDLIERDMALALKGVRAIEAAITETEKVCQEVLGTC</sequence>
<feature type="region of interest" description="Disordered" evidence="1">
    <location>
        <begin position="139"/>
        <end position="170"/>
    </location>
</feature>
<dbReference type="Proteomes" id="UP000001861">
    <property type="component" value="Unassembled WGS sequence"/>
</dbReference>